<dbReference type="PANTHER" id="PTHR23511">
    <property type="entry name" value="SYNAPTIC VESICLE GLYCOPROTEIN 2"/>
    <property type="match status" value="1"/>
</dbReference>
<evidence type="ECO:0000256" key="2">
    <source>
        <dbReference type="ARBA" id="ARBA00022448"/>
    </source>
</evidence>
<reference evidence="8" key="1">
    <citation type="journal article" date="2016" name="Sci. Rep.">
        <title>Molecular characterization of firefly nuptial gifts: a multi-omics approach sheds light on postcopulatory sexual selection.</title>
        <authorList>
            <person name="Al-Wathiqui N."/>
            <person name="Fallon T.R."/>
            <person name="South A."/>
            <person name="Weng J.K."/>
            <person name="Lewis S.M."/>
        </authorList>
    </citation>
    <scope>NUCLEOTIDE SEQUENCE</scope>
</reference>
<evidence type="ECO:0000256" key="3">
    <source>
        <dbReference type="ARBA" id="ARBA00022692"/>
    </source>
</evidence>
<keyword evidence="3 6" id="KW-0812">Transmembrane</keyword>
<dbReference type="Pfam" id="PF07690">
    <property type="entry name" value="MFS_1"/>
    <property type="match status" value="1"/>
</dbReference>
<keyword evidence="5 6" id="KW-0472">Membrane</keyword>
<proteinExistence type="predicted"/>
<keyword evidence="4 6" id="KW-1133">Transmembrane helix</keyword>
<feature type="transmembrane region" description="Helical" evidence="6">
    <location>
        <begin position="213"/>
        <end position="232"/>
    </location>
</feature>
<dbReference type="InterPro" id="IPR020846">
    <property type="entry name" value="MFS_dom"/>
</dbReference>
<feature type="transmembrane region" description="Helical" evidence="6">
    <location>
        <begin position="135"/>
        <end position="157"/>
    </location>
</feature>
<sequence length="547" mass="59976">MTANSVELSRSGGSVVTGTTTEGCDSAANHEVAVKASSFGLFNVLVIAIMLPASLSSVFSTTSMSYVFPIAQCDLNLTVDDKGLLNSVTYFGMLVSGFLWGVLTDLFGRRKLLVFLFFFEGIMVILTGFSQYFAYLAAAKFVEGIVITGGVSTVLTYTNEFHSAYHRTFIPVINGIYSNLASIVLPLVGWSLFTDSMNLSLLNDGMLLRSWNIFLFVTAIPSFVAFVFYMILPESPKFLMTVGKREEALEVFRTMFRINTRRSRDEYPITTLVDESKLFEDKLHGGHVTSNRSNMQALKEGCQQIQPLFYPPFLINIFIVLTINFGLLMGLNTIRLWTPQLFIALNNYESLHKENGFDLCGALSQIGNDGQASNETCFVNYNNGQVYLHNIVVSVAAIVIIVCSLPLMGKFKKKNILCGTGICSGLCGVFIYFSTNIVMAIALISVNVGCTYIALNVLLSIVIDLFPTSLRTIAVSLAMVFGRLGSSIGNVIFPPLLTSGCFFPFLTVGGMAAGKYLQSFTQNFKIHLVIGSNTACCIDRRDIGNPM</sequence>
<feature type="transmembrane region" description="Helical" evidence="6">
    <location>
        <begin position="439"/>
        <end position="463"/>
    </location>
</feature>
<dbReference type="AlphaFoldDB" id="A0A1Y1LMZ0"/>
<dbReference type="GO" id="GO:0022857">
    <property type="term" value="F:transmembrane transporter activity"/>
    <property type="evidence" value="ECO:0007669"/>
    <property type="project" value="InterPro"/>
</dbReference>
<dbReference type="GO" id="GO:0016020">
    <property type="term" value="C:membrane"/>
    <property type="evidence" value="ECO:0007669"/>
    <property type="project" value="UniProtKB-SubCell"/>
</dbReference>
<accession>A0A1Y1LMZ0</accession>
<evidence type="ECO:0000313" key="8">
    <source>
        <dbReference type="EMBL" id="JAV74989.1"/>
    </source>
</evidence>
<dbReference type="InterPro" id="IPR011701">
    <property type="entry name" value="MFS"/>
</dbReference>
<evidence type="ECO:0000259" key="7">
    <source>
        <dbReference type="PROSITE" id="PS50850"/>
    </source>
</evidence>
<feature type="transmembrane region" description="Helical" evidence="6">
    <location>
        <begin position="387"/>
        <end position="408"/>
    </location>
</feature>
<feature type="transmembrane region" description="Helical" evidence="6">
    <location>
        <begin position="313"/>
        <end position="331"/>
    </location>
</feature>
<feature type="transmembrane region" description="Helical" evidence="6">
    <location>
        <begin position="112"/>
        <end position="129"/>
    </location>
</feature>
<feature type="transmembrane region" description="Helical" evidence="6">
    <location>
        <begin position="84"/>
        <end position="103"/>
    </location>
</feature>
<dbReference type="SUPFAM" id="SSF103473">
    <property type="entry name" value="MFS general substrate transporter"/>
    <property type="match status" value="1"/>
</dbReference>
<organism evidence="8">
    <name type="scientific">Photinus pyralis</name>
    <name type="common">Common eastern firefly</name>
    <name type="synonym">Lampyris pyralis</name>
    <dbReference type="NCBI Taxonomy" id="7054"/>
    <lineage>
        <taxon>Eukaryota</taxon>
        <taxon>Metazoa</taxon>
        <taxon>Ecdysozoa</taxon>
        <taxon>Arthropoda</taxon>
        <taxon>Hexapoda</taxon>
        <taxon>Insecta</taxon>
        <taxon>Pterygota</taxon>
        <taxon>Neoptera</taxon>
        <taxon>Endopterygota</taxon>
        <taxon>Coleoptera</taxon>
        <taxon>Polyphaga</taxon>
        <taxon>Elateriformia</taxon>
        <taxon>Elateroidea</taxon>
        <taxon>Lampyridae</taxon>
        <taxon>Lampyrinae</taxon>
        <taxon>Photinus</taxon>
    </lineage>
</organism>
<dbReference type="PANTHER" id="PTHR23511:SF36">
    <property type="entry name" value="EG:BACR7A4.13 PROTEIN-RELATED"/>
    <property type="match status" value="1"/>
</dbReference>
<evidence type="ECO:0000256" key="6">
    <source>
        <dbReference type="SAM" id="Phobius"/>
    </source>
</evidence>
<feature type="transmembrane region" description="Helical" evidence="6">
    <location>
        <begin position="169"/>
        <end position="193"/>
    </location>
</feature>
<protein>
    <recommendedName>
        <fullName evidence="7">Major facilitator superfamily (MFS) profile domain-containing protein</fullName>
    </recommendedName>
</protein>
<dbReference type="PROSITE" id="PS50850">
    <property type="entry name" value="MFS"/>
    <property type="match status" value="1"/>
</dbReference>
<evidence type="ECO:0000256" key="5">
    <source>
        <dbReference type="ARBA" id="ARBA00023136"/>
    </source>
</evidence>
<feature type="transmembrane region" description="Helical" evidence="6">
    <location>
        <begin position="39"/>
        <end position="59"/>
    </location>
</feature>
<dbReference type="EMBL" id="GEZM01051385">
    <property type="protein sequence ID" value="JAV74989.1"/>
    <property type="molecule type" value="Transcribed_RNA"/>
</dbReference>
<dbReference type="Gene3D" id="1.20.1250.20">
    <property type="entry name" value="MFS general substrate transporter like domains"/>
    <property type="match status" value="1"/>
</dbReference>
<keyword evidence="2" id="KW-0813">Transport</keyword>
<dbReference type="InterPro" id="IPR036259">
    <property type="entry name" value="MFS_trans_sf"/>
</dbReference>
<comment type="subcellular location">
    <subcellularLocation>
        <location evidence="1">Membrane</location>
        <topology evidence="1">Multi-pass membrane protein</topology>
    </subcellularLocation>
</comment>
<evidence type="ECO:0000256" key="4">
    <source>
        <dbReference type="ARBA" id="ARBA00022989"/>
    </source>
</evidence>
<evidence type="ECO:0000256" key="1">
    <source>
        <dbReference type="ARBA" id="ARBA00004141"/>
    </source>
</evidence>
<feature type="transmembrane region" description="Helical" evidence="6">
    <location>
        <begin position="415"/>
        <end position="433"/>
    </location>
</feature>
<name>A0A1Y1LMZ0_PHOPY</name>
<feature type="domain" description="Major facilitator superfamily (MFS) profile" evidence="7">
    <location>
        <begin position="46"/>
        <end position="527"/>
    </location>
</feature>
<feature type="transmembrane region" description="Helical" evidence="6">
    <location>
        <begin position="492"/>
        <end position="513"/>
    </location>
</feature>